<organism evidence="2 3">
    <name type="scientific">Nonomuraea recticatena</name>
    <dbReference type="NCBI Taxonomy" id="46178"/>
    <lineage>
        <taxon>Bacteria</taxon>
        <taxon>Bacillati</taxon>
        <taxon>Actinomycetota</taxon>
        <taxon>Actinomycetes</taxon>
        <taxon>Streptosporangiales</taxon>
        <taxon>Streptosporangiaceae</taxon>
        <taxon>Nonomuraea</taxon>
    </lineage>
</organism>
<keyword evidence="3" id="KW-1185">Reference proteome</keyword>
<dbReference type="Proteomes" id="UP001501666">
    <property type="component" value="Unassembled WGS sequence"/>
</dbReference>
<dbReference type="EMBL" id="BAAATE010000011">
    <property type="protein sequence ID" value="GAA2667586.1"/>
    <property type="molecule type" value="Genomic_DNA"/>
</dbReference>
<keyword evidence="1" id="KW-1133">Transmembrane helix</keyword>
<feature type="transmembrane region" description="Helical" evidence="1">
    <location>
        <begin position="20"/>
        <end position="42"/>
    </location>
</feature>
<proteinExistence type="predicted"/>
<feature type="transmembrane region" description="Helical" evidence="1">
    <location>
        <begin position="54"/>
        <end position="72"/>
    </location>
</feature>
<evidence type="ECO:0000256" key="1">
    <source>
        <dbReference type="SAM" id="Phobius"/>
    </source>
</evidence>
<keyword evidence="1" id="KW-0472">Membrane</keyword>
<feature type="transmembrane region" description="Helical" evidence="1">
    <location>
        <begin position="79"/>
        <end position="98"/>
    </location>
</feature>
<gene>
    <name evidence="2" type="ORF">GCM10010412_045160</name>
</gene>
<protein>
    <submittedName>
        <fullName evidence="2">Uncharacterized protein</fullName>
    </submittedName>
</protein>
<comment type="caution">
    <text evidence="2">The sequence shown here is derived from an EMBL/GenBank/DDBJ whole genome shotgun (WGS) entry which is preliminary data.</text>
</comment>
<evidence type="ECO:0000313" key="2">
    <source>
        <dbReference type="EMBL" id="GAA2667586.1"/>
    </source>
</evidence>
<evidence type="ECO:0000313" key="3">
    <source>
        <dbReference type="Proteomes" id="UP001501666"/>
    </source>
</evidence>
<keyword evidence="1" id="KW-0812">Transmembrane</keyword>
<name>A0ABN3S442_9ACTN</name>
<feature type="transmembrane region" description="Helical" evidence="1">
    <location>
        <begin position="104"/>
        <end position="127"/>
    </location>
</feature>
<accession>A0ABN3S442</accession>
<reference evidence="2 3" key="1">
    <citation type="journal article" date="2019" name="Int. J. Syst. Evol. Microbiol.">
        <title>The Global Catalogue of Microorganisms (GCM) 10K type strain sequencing project: providing services to taxonomists for standard genome sequencing and annotation.</title>
        <authorList>
            <consortium name="The Broad Institute Genomics Platform"/>
            <consortium name="The Broad Institute Genome Sequencing Center for Infectious Disease"/>
            <person name="Wu L."/>
            <person name="Ma J."/>
        </authorList>
    </citation>
    <scope>NUCLEOTIDE SEQUENCE [LARGE SCALE GENOMIC DNA]</scope>
    <source>
        <strain evidence="2 3">JCM 6835</strain>
    </source>
</reference>
<sequence length="137" mass="13985">MRGSAARPILVHMVRFRTPFKIFTAVNVVAVLLQAFTAGQLLGGAGSAMHGTGAGAVHVAGLLLLVTGVLMWRPGRGPGWPALASLVIVLLGFVQSATGGSGAVALHVPLGMVIMGSSVWLAVWAFTPSRSARSVSS</sequence>